<name>A0ABU0FD38_9HYPH</name>
<accession>A0ABU0FD38</accession>
<evidence type="ECO:0000256" key="1">
    <source>
        <dbReference type="SAM" id="Phobius"/>
    </source>
</evidence>
<keyword evidence="1" id="KW-0472">Membrane</keyword>
<sequence>MDPTIHILIVGIFEATASGLLGVVAVTFIAALLIILATRGSRPRKE</sequence>
<comment type="caution">
    <text evidence="2">The sequence shown here is derived from an EMBL/GenBank/DDBJ whole genome shotgun (WGS) entry which is preliminary data.</text>
</comment>
<reference evidence="2 3" key="1">
    <citation type="submission" date="2023-07" db="EMBL/GenBank/DDBJ databases">
        <title>Genomic Encyclopedia of Type Strains, Phase IV (KMG-IV): sequencing the most valuable type-strain genomes for metagenomic binning, comparative biology and taxonomic classification.</title>
        <authorList>
            <person name="Goeker M."/>
        </authorList>
    </citation>
    <scope>NUCLEOTIDE SEQUENCE [LARGE SCALE GENOMIC DNA]</scope>
    <source>
        <strain evidence="2 3">DSM 5896</strain>
    </source>
</reference>
<evidence type="ECO:0000313" key="3">
    <source>
        <dbReference type="Proteomes" id="UP001237448"/>
    </source>
</evidence>
<keyword evidence="1" id="KW-0812">Transmembrane</keyword>
<organism evidence="2 3">
    <name type="scientific">Labrys monachus</name>
    <dbReference type="NCBI Taxonomy" id="217067"/>
    <lineage>
        <taxon>Bacteria</taxon>
        <taxon>Pseudomonadati</taxon>
        <taxon>Pseudomonadota</taxon>
        <taxon>Alphaproteobacteria</taxon>
        <taxon>Hyphomicrobiales</taxon>
        <taxon>Xanthobacteraceae</taxon>
        <taxon>Labrys</taxon>
    </lineage>
</organism>
<evidence type="ECO:0000313" key="2">
    <source>
        <dbReference type="EMBL" id="MDQ0392237.1"/>
    </source>
</evidence>
<keyword evidence="1" id="KW-1133">Transmembrane helix</keyword>
<feature type="transmembrane region" description="Helical" evidence="1">
    <location>
        <begin position="6"/>
        <end position="36"/>
    </location>
</feature>
<protein>
    <submittedName>
        <fullName evidence="2">Uncharacterized protein</fullName>
    </submittedName>
</protein>
<dbReference type="Proteomes" id="UP001237448">
    <property type="component" value="Unassembled WGS sequence"/>
</dbReference>
<dbReference type="EMBL" id="JAUSVK010000001">
    <property type="protein sequence ID" value="MDQ0392237.1"/>
    <property type="molecule type" value="Genomic_DNA"/>
</dbReference>
<gene>
    <name evidence="2" type="ORF">J3R73_002029</name>
</gene>
<keyword evidence="3" id="KW-1185">Reference proteome</keyword>
<proteinExistence type="predicted"/>